<reference evidence="2" key="1">
    <citation type="submission" date="2020-01" db="EMBL/GenBank/DDBJ databases">
        <authorList>
            <consortium name="DOE Joint Genome Institute"/>
            <person name="Haridas S."/>
            <person name="Albert R."/>
            <person name="Binder M."/>
            <person name="Bloem J."/>
            <person name="Labutti K."/>
            <person name="Salamov A."/>
            <person name="Andreopoulos B."/>
            <person name="Baker S.E."/>
            <person name="Barry K."/>
            <person name="Bills G."/>
            <person name="Bluhm B.H."/>
            <person name="Cannon C."/>
            <person name="Castanera R."/>
            <person name="Culley D.E."/>
            <person name="Daum C."/>
            <person name="Ezra D."/>
            <person name="Gonzalez J.B."/>
            <person name="Henrissat B."/>
            <person name="Kuo A."/>
            <person name="Liang C."/>
            <person name="Lipzen A."/>
            <person name="Lutzoni F."/>
            <person name="Magnuson J."/>
            <person name="Mondo S."/>
            <person name="Nolan M."/>
            <person name="Ohm R."/>
            <person name="Pangilinan J."/>
            <person name="Park H.-J."/>
            <person name="Ramirez L."/>
            <person name="Alfaro M."/>
            <person name="Sun H."/>
            <person name="Tritt A."/>
            <person name="Yoshinaga Y."/>
            <person name="Zwiers L.-H."/>
            <person name="Turgeon B.G."/>
            <person name="Goodwin S.B."/>
            <person name="Spatafora J.W."/>
            <person name="Crous P.W."/>
            <person name="Grigoriev I.V."/>
        </authorList>
    </citation>
    <scope>NUCLEOTIDE SEQUENCE</scope>
    <source>
        <strain evidence="2">CBS 394.84</strain>
    </source>
</reference>
<keyword evidence="1" id="KW-0812">Transmembrane</keyword>
<keyword evidence="3" id="KW-1185">Reference proteome</keyword>
<evidence type="ECO:0000256" key="1">
    <source>
        <dbReference type="SAM" id="Phobius"/>
    </source>
</evidence>
<dbReference type="Proteomes" id="UP000800039">
    <property type="component" value="Unassembled WGS sequence"/>
</dbReference>
<proteinExistence type="predicted"/>
<name>A0A9P4L3L1_9PLEO</name>
<feature type="transmembrane region" description="Helical" evidence="1">
    <location>
        <begin position="68"/>
        <end position="93"/>
    </location>
</feature>
<dbReference type="GeneID" id="63844522"/>
<evidence type="ECO:0000313" key="2">
    <source>
        <dbReference type="EMBL" id="KAF1839888.1"/>
    </source>
</evidence>
<dbReference type="RefSeq" id="XP_040782451.1">
    <property type="nucleotide sequence ID" value="XM_040927269.1"/>
</dbReference>
<comment type="caution">
    <text evidence="2">The sequence shown here is derived from an EMBL/GenBank/DDBJ whole genome shotgun (WGS) entry which is preliminary data.</text>
</comment>
<gene>
    <name evidence="2" type="ORF">K460DRAFT_212212</name>
</gene>
<dbReference type="EMBL" id="ML976621">
    <property type="protein sequence ID" value="KAF1839888.1"/>
    <property type="molecule type" value="Genomic_DNA"/>
</dbReference>
<accession>A0A9P4L3L1</accession>
<sequence length="125" mass="13167">MKGGRAGGWYGWSVGGRGRRCCRADGATCRKQEPHRTNSASYTKSTQAHKLTSASFQDAGGGDGNCRAVGCVCVCVCVLSVALLLLVAAPQLVSRLWSRNLESSVASVVLIVVQTVVQTVVRIAE</sequence>
<keyword evidence="1" id="KW-0472">Membrane</keyword>
<feature type="transmembrane region" description="Helical" evidence="1">
    <location>
        <begin position="105"/>
        <end position="124"/>
    </location>
</feature>
<keyword evidence="1" id="KW-1133">Transmembrane helix</keyword>
<dbReference type="AlphaFoldDB" id="A0A9P4L3L1"/>
<protein>
    <submittedName>
        <fullName evidence="2">Uncharacterized protein</fullName>
    </submittedName>
</protein>
<evidence type="ECO:0000313" key="3">
    <source>
        <dbReference type="Proteomes" id="UP000800039"/>
    </source>
</evidence>
<organism evidence="2 3">
    <name type="scientific">Cucurbitaria berberidis CBS 394.84</name>
    <dbReference type="NCBI Taxonomy" id="1168544"/>
    <lineage>
        <taxon>Eukaryota</taxon>
        <taxon>Fungi</taxon>
        <taxon>Dikarya</taxon>
        <taxon>Ascomycota</taxon>
        <taxon>Pezizomycotina</taxon>
        <taxon>Dothideomycetes</taxon>
        <taxon>Pleosporomycetidae</taxon>
        <taxon>Pleosporales</taxon>
        <taxon>Pleosporineae</taxon>
        <taxon>Cucurbitariaceae</taxon>
        <taxon>Cucurbitaria</taxon>
    </lineage>
</organism>